<proteinExistence type="predicted"/>
<name>A0ACC3BTW8_PYRYE</name>
<evidence type="ECO:0000313" key="2">
    <source>
        <dbReference type="Proteomes" id="UP000798662"/>
    </source>
</evidence>
<protein>
    <submittedName>
        <fullName evidence="1">Uncharacterized protein</fullName>
    </submittedName>
</protein>
<gene>
    <name evidence="1" type="ORF">I4F81_003589</name>
</gene>
<accession>A0ACC3BTW8</accession>
<evidence type="ECO:0000313" key="1">
    <source>
        <dbReference type="EMBL" id="KAK1861003.1"/>
    </source>
</evidence>
<keyword evidence="2" id="KW-1185">Reference proteome</keyword>
<dbReference type="EMBL" id="CM020618">
    <property type="protein sequence ID" value="KAK1861003.1"/>
    <property type="molecule type" value="Genomic_DNA"/>
</dbReference>
<sequence length="880" mass="88674">MDAPPHGAFLPKTHLRQEPVPFAASAAVLVIDMQNYCSHPAGGRWRGSRGDGGGGGSGASNPSPQPGAGGALPTDPPGGAYYWRRLASVVANISSLQAAARAVGVEVVFTVMASLTTDGRERSLDYKLSGFHIPAGSWDARVLEAVAPVGDEIVLSKGSCSVYVSTVASYLLQNMGITHLLVVGGLTEQCVESAVRDFCDAGFLVTLVEDAVVTTSAAKQAASVAAVGGFCRIRDTASVVAEVSALRPWRRVPEPTRAPWASRAMRVAPPQGGTTTPPPPPPQSRLPPPAGVATSYPLPRAVAPPRHTVALSKPFSLPPAPLPPALPPSAAYVRFEVYDINGIGRGKTIPARHAGRPVALFLGATAVTAASSLAFPPEVGAAGYPNTALLPDWATTTLLPWLPGPPVARVVCEQAGADGGLLQSLPRTVLRAQLDALAEAVAPLLGAPPRDDGGSGPVGGSGDGGCGSDPAPPVRVLAAFEYEFTLCRVVHDACGDGCGGLPTTCGRLVPAYTGIDVFASAQTALSAAFTADLDAAASAIGLDVLTINAEYAPAQVEVTIAPHWGVAAADAAAAFKGAVKEVAATHGLAATFMTRPFPDGGGAACGGHLNLSLWAGEDGSGGGAVNLLDGPALPARLSSLGRHFLAGILEHAPGMAALVSPTINCYTGRGEMDGWAPVTACWGVDNRSACVRVKPPPPPPPTLPPCYGAAAACATGVASSSPSPSSEATAATTAAGAAPPPSSPPPIGGGTFIECRQPSAAASPHVALAAVIAAGTDGIRRRLGGGLPPPITGTASAAVRATEAAGGGVAVAVGHRLPGDLPAALAAFAADRRLADALGEPFGRCFRAVKAVELHDWESARGEGGVDDAELARRLYAKLL</sequence>
<organism evidence="1 2">
    <name type="scientific">Pyropia yezoensis</name>
    <name type="common">Susabi-nori</name>
    <name type="synonym">Porphyra yezoensis</name>
    <dbReference type="NCBI Taxonomy" id="2788"/>
    <lineage>
        <taxon>Eukaryota</taxon>
        <taxon>Rhodophyta</taxon>
        <taxon>Bangiophyceae</taxon>
        <taxon>Bangiales</taxon>
        <taxon>Bangiaceae</taxon>
        <taxon>Pyropia</taxon>
    </lineage>
</organism>
<reference evidence="1" key="1">
    <citation type="submission" date="2019-11" db="EMBL/GenBank/DDBJ databases">
        <title>Nori genome reveals adaptations in red seaweeds to the harsh intertidal environment.</title>
        <authorList>
            <person name="Wang D."/>
            <person name="Mao Y."/>
        </authorList>
    </citation>
    <scope>NUCLEOTIDE SEQUENCE</scope>
    <source>
        <tissue evidence="1">Gametophyte</tissue>
    </source>
</reference>
<comment type="caution">
    <text evidence="1">The sequence shown here is derived from an EMBL/GenBank/DDBJ whole genome shotgun (WGS) entry which is preliminary data.</text>
</comment>
<dbReference type="Proteomes" id="UP000798662">
    <property type="component" value="Chromosome 1"/>
</dbReference>